<sequence>MARLSLELLKDLQSRATPGKSFILRIDGDDVFIRKFPDMSNVVWTPKQKKQRSLFAQAQAYAKEFLSDVARASQYKETLKPGQRAYNQLIAEYMIRARQNP</sequence>
<organism evidence="1 2">
    <name type="scientific">Chryseolinea soli</name>
    <dbReference type="NCBI Taxonomy" id="2321403"/>
    <lineage>
        <taxon>Bacteria</taxon>
        <taxon>Pseudomonadati</taxon>
        <taxon>Bacteroidota</taxon>
        <taxon>Cytophagia</taxon>
        <taxon>Cytophagales</taxon>
        <taxon>Fulvivirgaceae</taxon>
        <taxon>Chryseolinea</taxon>
    </lineage>
</organism>
<reference evidence="2" key="1">
    <citation type="submission" date="2018-09" db="EMBL/GenBank/DDBJ databases">
        <title>Chryseolinea sp. KIS68-18 isolated from soil.</title>
        <authorList>
            <person name="Weon H.-Y."/>
            <person name="Kwon S.-W."/>
            <person name="Lee S.A."/>
        </authorList>
    </citation>
    <scope>NUCLEOTIDE SEQUENCE [LARGE SCALE GENOMIC DNA]</scope>
    <source>
        <strain evidence="2">KIS68-18</strain>
    </source>
</reference>
<dbReference type="OrthoDB" id="676604at2"/>
<dbReference type="EMBL" id="CP032382">
    <property type="protein sequence ID" value="AYB33139.1"/>
    <property type="molecule type" value="Genomic_DNA"/>
</dbReference>
<dbReference type="KEGG" id="chk:D4L85_22295"/>
<dbReference type="AlphaFoldDB" id="A0A385SPN6"/>
<protein>
    <submittedName>
        <fullName evidence="1">Uncharacterized protein</fullName>
    </submittedName>
</protein>
<dbReference type="RefSeq" id="WP_119756381.1">
    <property type="nucleotide sequence ID" value="NZ_CP032382.1"/>
</dbReference>
<name>A0A385SPN6_9BACT</name>
<keyword evidence="2" id="KW-1185">Reference proteome</keyword>
<evidence type="ECO:0000313" key="2">
    <source>
        <dbReference type="Proteomes" id="UP000266183"/>
    </source>
</evidence>
<evidence type="ECO:0000313" key="1">
    <source>
        <dbReference type="EMBL" id="AYB33139.1"/>
    </source>
</evidence>
<dbReference type="Proteomes" id="UP000266183">
    <property type="component" value="Chromosome"/>
</dbReference>
<accession>A0A385SPN6</accession>
<gene>
    <name evidence="1" type="ORF">D4L85_22295</name>
</gene>
<proteinExistence type="predicted"/>